<organism evidence="8 9">
    <name type="scientific">Trichinella spiralis</name>
    <name type="common">Trichina worm</name>
    <dbReference type="NCBI Taxonomy" id="6334"/>
    <lineage>
        <taxon>Eukaryota</taxon>
        <taxon>Metazoa</taxon>
        <taxon>Ecdysozoa</taxon>
        <taxon>Nematoda</taxon>
        <taxon>Enoplea</taxon>
        <taxon>Dorylaimia</taxon>
        <taxon>Trichinellida</taxon>
        <taxon>Trichinellidae</taxon>
        <taxon>Trichinella</taxon>
    </lineage>
</organism>
<feature type="domain" description="C2H2-type" evidence="7">
    <location>
        <begin position="33"/>
        <end position="65"/>
    </location>
</feature>
<keyword evidence="4" id="KW-0862">Zinc</keyword>
<dbReference type="InterPro" id="IPR013087">
    <property type="entry name" value="Znf_C2H2_type"/>
</dbReference>
<protein>
    <submittedName>
        <fullName evidence="8">Zinc finger and BTB domain-containing protein</fullName>
    </submittedName>
</protein>
<sequence>METNYFCELCNKDFPTCSRYQMHMNIHLGIRPFACQTCGKRFNNRGAKHNHMKCTAMYYHTIVRYVENRFTGNCL</sequence>
<dbReference type="Gene3D" id="3.30.160.60">
    <property type="entry name" value="Classic Zinc Finger"/>
    <property type="match status" value="2"/>
</dbReference>
<evidence type="ECO:0000313" key="8">
    <source>
        <dbReference type="EMBL" id="KAL1230949.1"/>
    </source>
</evidence>
<dbReference type="EMBL" id="JBEUSY010000465">
    <property type="protein sequence ID" value="KAL1230949.1"/>
    <property type="molecule type" value="Genomic_DNA"/>
</dbReference>
<evidence type="ECO:0000256" key="6">
    <source>
        <dbReference type="PROSITE-ProRule" id="PRU00042"/>
    </source>
</evidence>
<dbReference type="InterPro" id="IPR050527">
    <property type="entry name" value="Snail/Krueppel_Znf"/>
</dbReference>
<dbReference type="Proteomes" id="UP001558632">
    <property type="component" value="Unassembled WGS sequence"/>
</dbReference>
<comment type="caution">
    <text evidence="8">The sequence shown here is derived from an EMBL/GenBank/DDBJ whole genome shotgun (WGS) entry which is preliminary data.</text>
</comment>
<dbReference type="Pfam" id="PF12874">
    <property type="entry name" value="zf-met"/>
    <property type="match status" value="1"/>
</dbReference>
<accession>A0ABR3K709</accession>
<dbReference type="PANTHER" id="PTHR24388">
    <property type="entry name" value="ZINC FINGER PROTEIN"/>
    <property type="match status" value="1"/>
</dbReference>
<proteinExistence type="predicted"/>
<dbReference type="PROSITE" id="PS50157">
    <property type="entry name" value="ZINC_FINGER_C2H2_2"/>
    <property type="match status" value="2"/>
</dbReference>
<name>A0ABR3K709_TRISP</name>
<evidence type="ECO:0000256" key="1">
    <source>
        <dbReference type="ARBA" id="ARBA00022723"/>
    </source>
</evidence>
<keyword evidence="2" id="KW-0677">Repeat</keyword>
<dbReference type="SMART" id="SM00355">
    <property type="entry name" value="ZnF_C2H2"/>
    <property type="match status" value="2"/>
</dbReference>
<evidence type="ECO:0000256" key="2">
    <source>
        <dbReference type="ARBA" id="ARBA00022737"/>
    </source>
</evidence>
<dbReference type="PANTHER" id="PTHR24388:SF53">
    <property type="entry name" value="CHORION TRANSCRIPTION FACTOR CF2-RELATED"/>
    <property type="match status" value="1"/>
</dbReference>
<keyword evidence="3 6" id="KW-0863">Zinc-finger</keyword>
<evidence type="ECO:0000313" key="9">
    <source>
        <dbReference type="Proteomes" id="UP001558632"/>
    </source>
</evidence>
<reference evidence="8 9" key="1">
    <citation type="submission" date="2024-07" db="EMBL/GenBank/DDBJ databases">
        <title>Enhanced genomic and transcriptomic resources for Trichinella pseudospiralis and T. spiralis underpin the discovery of pronounced molecular differences between stages and species.</title>
        <authorList>
            <person name="Pasi K.K."/>
            <person name="La Rosa G."/>
            <person name="Gomez-Morales M.A."/>
            <person name="Tosini F."/>
            <person name="Sumanam S."/>
            <person name="Young N.D."/>
            <person name="Chang B.C."/>
            <person name="Robin G.B."/>
        </authorList>
    </citation>
    <scope>NUCLEOTIDE SEQUENCE [LARGE SCALE GENOMIC DNA]</scope>
    <source>
        <strain evidence="8">ISS534</strain>
    </source>
</reference>
<keyword evidence="9" id="KW-1185">Reference proteome</keyword>
<keyword evidence="5" id="KW-0539">Nucleus</keyword>
<dbReference type="Pfam" id="PF00096">
    <property type="entry name" value="zf-C2H2"/>
    <property type="match status" value="1"/>
</dbReference>
<evidence type="ECO:0000256" key="3">
    <source>
        <dbReference type="ARBA" id="ARBA00022771"/>
    </source>
</evidence>
<evidence type="ECO:0000259" key="7">
    <source>
        <dbReference type="PROSITE" id="PS50157"/>
    </source>
</evidence>
<dbReference type="InterPro" id="IPR036236">
    <property type="entry name" value="Znf_C2H2_sf"/>
</dbReference>
<keyword evidence="1" id="KW-0479">Metal-binding</keyword>
<gene>
    <name evidence="8" type="ORF">TSPI_10919</name>
</gene>
<evidence type="ECO:0000256" key="5">
    <source>
        <dbReference type="ARBA" id="ARBA00023242"/>
    </source>
</evidence>
<dbReference type="SUPFAM" id="SSF57667">
    <property type="entry name" value="beta-beta-alpha zinc fingers"/>
    <property type="match status" value="1"/>
</dbReference>
<feature type="domain" description="C2H2-type" evidence="7">
    <location>
        <begin position="5"/>
        <end position="32"/>
    </location>
</feature>
<dbReference type="PROSITE" id="PS00028">
    <property type="entry name" value="ZINC_FINGER_C2H2_1"/>
    <property type="match status" value="1"/>
</dbReference>
<evidence type="ECO:0000256" key="4">
    <source>
        <dbReference type="ARBA" id="ARBA00022833"/>
    </source>
</evidence>